<proteinExistence type="predicted"/>
<evidence type="ECO:0000313" key="2">
    <source>
        <dbReference type="EMBL" id="GFZ33086.1"/>
    </source>
</evidence>
<feature type="transmembrane region" description="Helical" evidence="1">
    <location>
        <begin position="39"/>
        <end position="57"/>
    </location>
</feature>
<feature type="transmembrane region" description="Helical" evidence="1">
    <location>
        <begin position="6"/>
        <end position="27"/>
    </location>
</feature>
<comment type="caution">
    <text evidence="2">The sequence shown here is derived from an EMBL/GenBank/DDBJ whole genome shotgun (WGS) entry which is preliminary data.</text>
</comment>
<gene>
    <name evidence="2" type="ORF">CSC2_36120</name>
</gene>
<accession>A0ABQ1EE93</accession>
<evidence type="ECO:0000313" key="3">
    <source>
        <dbReference type="Proteomes" id="UP000663802"/>
    </source>
</evidence>
<dbReference type="RefSeq" id="WP_206871330.1">
    <property type="nucleotide sequence ID" value="NZ_BMBA01000004.1"/>
</dbReference>
<keyword evidence="1" id="KW-1133">Transmembrane helix</keyword>
<dbReference type="Proteomes" id="UP000663802">
    <property type="component" value="Unassembled WGS sequence"/>
</dbReference>
<evidence type="ECO:0000256" key="1">
    <source>
        <dbReference type="SAM" id="Phobius"/>
    </source>
</evidence>
<sequence>MNTNLIIYIIMLIVGIIINVFMGKFVKIIFKKDGTLPRVPLRILGIYLIINSISYIFHI</sequence>
<protein>
    <submittedName>
        <fullName evidence="2">Uncharacterized protein</fullName>
    </submittedName>
</protein>
<keyword evidence="3" id="KW-1185">Reference proteome</keyword>
<organism evidence="2 3">
    <name type="scientific">Clostridium zeae</name>
    <dbReference type="NCBI Taxonomy" id="2759022"/>
    <lineage>
        <taxon>Bacteria</taxon>
        <taxon>Bacillati</taxon>
        <taxon>Bacillota</taxon>
        <taxon>Clostridia</taxon>
        <taxon>Eubacteriales</taxon>
        <taxon>Clostridiaceae</taxon>
        <taxon>Clostridium</taxon>
    </lineage>
</organism>
<dbReference type="EMBL" id="BMBA01000004">
    <property type="protein sequence ID" value="GFZ33086.1"/>
    <property type="molecule type" value="Genomic_DNA"/>
</dbReference>
<keyword evidence="1" id="KW-0812">Transmembrane</keyword>
<reference evidence="2 3" key="1">
    <citation type="journal article" date="2021" name="Int. J. Syst. Evol. Microbiol.">
        <title>Clostridium zeae sp. nov., isolated from corn silage.</title>
        <authorList>
            <person name="Kobayashi H."/>
            <person name="Tanizawa Y."/>
            <person name="Yagura M."/>
            <person name="Sakamoto M."/>
            <person name="Ohkuma M."/>
            <person name="Tohno M."/>
        </authorList>
    </citation>
    <scope>NUCLEOTIDE SEQUENCE [LARGE SCALE GENOMIC DNA]</scope>
    <source>
        <strain evidence="2 3">CSC2</strain>
    </source>
</reference>
<keyword evidence="1" id="KW-0472">Membrane</keyword>
<name>A0ABQ1EE93_9CLOT</name>